<keyword evidence="3" id="KW-0472">Membrane</keyword>
<dbReference type="EMBL" id="FNTH01000001">
    <property type="protein sequence ID" value="SEE51534.1"/>
    <property type="molecule type" value="Genomic_DNA"/>
</dbReference>
<gene>
    <name evidence="4" type="ORF">SAMN05444164_8420</name>
</gene>
<feature type="transmembrane region" description="Helical" evidence="3">
    <location>
        <begin position="55"/>
        <end position="76"/>
    </location>
</feature>
<sequence>MDSTRDNKVAEGRLTSMEEQLSNFAREAGVSPLSPTTSTKVPRALRAMIHRLEDWRYPASVGFVVLASIVGGIWWWSSIGTAVVSPSNPTPLTQARPKDIAPIAVVPSPDIAQQLQPMARDLASLRQAVEQLQLRQEQLARDNESVASQLKASQVETARNNDVIGQIKAAQIQMAQDSKTMTERLNASQEQLASLIANASAPKAEPDEPKPSSEQPKVTSEIPVPRPRPPTNVTQTHKRAPNAARPQANKPQPSAWPWSAR</sequence>
<organism evidence="4 5">
    <name type="scientific">Bradyrhizobium erythrophlei</name>
    <dbReference type="NCBI Taxonomy" id="1437360"/>
    <lineage>
        <taxon>Bacteria</taxon>
        <taxon>Pseudomonadati</taxon>
        <taxon>Pseudomonadota</taxon>
        <taxon>Alphaproteobacteria</taxon>
        <taxon>Hyphomicrobiales</taxon>
        <taxon>Nitrobacteraceae</taxon>
        <taxon>Bradyrhizobium</taxon>
    </lineage>
</organism>
<dbReference type="Proteomes" id="UP000198992">
    <property type="component" value="Unassembled WGS sequence"/>
</dbReference>
<evidence type="ECO:0000256" key="1">
    <source>
        <dbReference type="SAM" id="Coils"/>
    </source>
</evidence>
<keyword evidence="3" id="KW-0812">Transmembrane</keyword>
<proteinExistence type="predicted"/>
<reference evidence="4 5" key="1">
    <citation type="submission" date="2016-10" db="EMBL/GenBank/DDBJ databases">
        <authorList>
            <person name="de Groot N.N."/>
        </authorList>
    </citation>
    <scope>NUCLEOTIDE SEQUENCE [LARGE SCALE GENOMIC DNA]</scope>
    <source>
        <strain evidence="4 5">MT12</strain>
    </source>
</reference>
<dbReference type="AlphaFoldDB" id="A0A1H5JGH0"/>
<feature type="region of interest" description="Disordered" evidence="2">
    <location>
        <begin position="198"/>
        <end position="261"/>
    </location>
</feature>
<keyword evidence="3" id="KW-1133">Transmembrane helix</keyword>
<name>A0A1H5JGH0_9BRAD</name>
<accession>A0A1H5JGH0</accession>
<dbReference type="RefSeq" id="WP_092127108.1">
    <property type="nucleotide sequence ID" value="NZ_FNTH01000001.1"/>
</dbReference>
<evidence type="ECO:0000256" key="3">
    <source>
        <dbReference type="SAM" id="Phobius"/>
    </source>
</evidence>
<evidence type="ECO:0000313" key="4">
    <source>
        <dbReference type="EMBL" id="SEE51534.1"/>
    </source>
</evidence>
<feature type="coiled-coil region" evidence="1">
    <location>
        <begin position="122"/>
        <end position="149"/>
    </location>
</feature>
<evidence type="ECO:0000313" key="5">
    <source>
        <dbReference type="Proteomes" id="UP000198992"/>
    </source>
</evidence>
<dbReference type="OrthoDB" id="8211622at2"/>
<protein>
    <submittedName>
        <fullName evidence="4">Uncharacterized protein</fullName>
    </submittedName>
</protein>
<evidence type="ECO:0000256" key="2">
    <source>
        <dbReference type="SAM" id="MobiDB-lite"/>
    </source>
</evidence>
<keyword evidence="1" id="KW-0175">Coiled coil</keyword>